<protein>
    <submittedName>
        <fullName evidence="2">Uncharacterized protein</fullName>
    </submittedName>
</protein>
<name>A0A5B7GVC7_PORTR</name>
<proteinExistence type="predicted"/>
<accession>A0A5B7GVC7</accession>
<evidence type="ECO:0000313" key="2">
    <source>
        <dbReference type="EMBL" id="MPC61147.1"/>
    </source>
</evidence>
<sequence>MEGGTPPPTRMEWDTIGGGQEGVSPVRLPCQTILGEPDGVNSSTLTEADPPWVRKDRQSDTLATNTNSCRQG</sequence>
<feature type="region of interest" description="Disordered" evidence="1">
    <location>
        <begin position="1"/>
        <end position="72"/>
    </location>
</feature>
<gene>
    <name evidence="2" type="ORF">E2C01_055211</name>
</gene>
<organism evidence="2 3">
    <name type="scientific">Portunus trituberculatus</name>
    <name type="common">Swimming crab</name>
    <name type="synonym">Neptunus trituberculatus</name>
    <dbReference type="NCBI Taxonomy" id="210409"/>
    <lineage>
        <taxon>Eukaryota</taxon>
        <taxon>Metazoa</taxon>
        <taxon>Ecdysozoa</taxon>
        <taxon>Arthropoda</taxon>
        <taxon>Crustacea</taxon>
        <taxon>Multicrustacea</taxon>
        <taxon>Malacostraca</taxon>
        <taxon>Eumalacostraca</taxon>
        <taxon>Eucarida</taxon>
        <taxon>Decapoda</taxon>
        <taxon>Pleocyemata</taxon>
        <taxon>Brachyura</taxon>
        <taxon>Eubrachyura</taxon>
        <taxon>Portunoidea</taxon>
        <taxon>Portunidae</taxon>
        <taxon>Portuninae</taxon>
        <taxon>Portunus</taxon>
    </lineage>
</organism>
<evidence type="ECO:0000256" key="1">
    <source>
        <dbReference type="SAM" id="MobiDB-lite"/>
    </source>
</evidence>
<comment type="caution">
    <text evidence="2">The sequence shown here is derived from an EMBL/GenBank/DDBJ whole genome shotgun (WGS) entry which is preliminary data.</text>
</comment>
<dbReference type="AlphaFoldDB" id="A0A5B7GVC7"/>
<feature type="compositionally biased region" description="Polar residues" evidence="1">
    <location>
        <begin position="60"/>
        <end position="72"/>
    </location>
</feature>
<dbReference type="EMBL" id="VSRR010018251">
    <property type="protein sequence ID" value="MPC61147.1"/>
    <property type="molecule type" value="Genomic_DNA"/>
</dbReference>
<dbReference type="Proteomes" id="UP000324222">
    <property type="component" value="Unassembled WGS sequence"/>
</dbReference>
<reference evidence="2 3" key="1">
    <citation type="submission" date="2019-05" db="EMBL/GenBank/DDBJ databases">
        <title>Another draft genome of Portunus trituberculatus and its Hox gene families provides insights of decapod evolution.</title>
        <authorList>
            <person name="Jeong J.-H."/>
            <person name="Song I."/>
            <person name="Kim S."/>
            <person name="Choi T."/>
            <person name="Kim D."/>
            <person name="Ryu S."/>
            <person name="Kim W."/>
        </authorList>
    </citation>
    <scope>NUCLEOTIDE SEQUENCE [LARGE SCALE GENOMIC DNA]</scope>
    <source>
        <tissue evidence="2">Muscle</tissue>
    </source>
</reference>
<keyword evidence="3" id="KW-1185">Reference proteome</keyword>
<evidence type="ECO:0000313" key="3">
    <source>
        <dbReference type="Proteomes" id="UP000324222"/>
    </source>
</evidence>